<dbReference type="Gene3D" id="1.20.5.780">
    <property type="entry name" value="Single helix bin"/>
    <property type="match status" value="1"/>
</dbReference>
<keyword evidence="8" id="KW-1185">Reference proteome</keyword>
<dbReference type="KEGG" id="agv:OJF2_67360"/>
<dbReference type="Proteomes" id="UP000324233">
    <property type="component" value="Chromosome"/>
</dbReference>
<dbReference type="InterPro" id="IPR014795">
    <property type="entry name" value="TacA_1-like"/>
</dbReference>
<dbReference type="AlphaFoldDB" id="A0A5B9WBT6"/>
<dbReference type="EMBL" id="CP042997">
    <property type="protein sequence ID" value="QEH38138.1"/>
    <property type="molecule type" value="Genomic_DNA"/>
</dbReference>
<dbReference type="PANTHER" id="PTHR35401">
    <property type="entry name" value="COPG FAMILY HELIX-TURN-HELIX PROTEIN-RELATED-RELATED"/>
    <property type="match status" value="1"/>
</dbReference>
<dbReference type="SUPFAM" id="SSF47598">
    <property type="entry name" value="Ribbon-helix-helix"/>
    <property type="match status" value="1"/>
</dbReference>
<dbReference type="Pfam" id="PF08681">
    <property type="entry name" value="TacA1"/>
    <property type="match status" value="1"/>
</dbReference>
<evidence type="ECO:0008006" key="9">
    <source>
        <dbReference type="Google" id="ProtNLM"/>
    </source>
</evidence>
<dbReference type="OrthoDB" id="559702at2"/>
<name>A0A5B9WBT6_9BACT</name>
<keyword evidence="1" id="KW-0678">Repressor</keyword>
<reference evidence="7 8" key="1">
    <citation type="submission" date="2019-08" db="EMBL/GenBank/DDBJ databases">
        <title>Deep-cultivation of Planctomycetes and their phenomic and genomic characterization uncovers novel biology.</title>
        <authorList>
            <person name="Wiegand S."/>
            <person name="Jogler M."/>
            <person name="Boedeker C."/>
            <person name="Pinto D."/>
            <person name="Vollmers J."/>
            <person name="Rivas-Marin E."/>
            <person name="Kohn T."/>
            <person name="Peeters S.H."/>
            <person name="Heuer A."/>
            <person name="Rast P."/>
            <person name="Oberbeckmann S."/>
            <person name="Bunk B."/>
            <person name="Jeske O."/>
            <person name="Meyerdierks A."/>
            <person name="Storesund J.E."/>
            <person name="Kallscheuer N."/>
            <person name="Luecker S."/>
            <person name="Lage O.M."/>
            <person name="Pohl T."/>
            <person name="Merkel B.J."/>
            <person name="Hornburger P."/>
            <person name="Mueller R.-W."/>
            <person name="Bruemmer F."/>
            <person name="Labrenz M."/>
            <person name="Spormann A.M."/>
            <person name="Op den Camp H."/>
            <person name="Overmann J."/>
            <person name="Amann R."/>
            <person name="Jetten M.S.M."/>
            <person name="Mascher T."/>
            <person name="Medema M.H."/>
            <person name="Devos D.P."/>
            <person name="Kaster A.-K."/>
            <person name="Ovreas L."/>
            <person name="Rohde M."/>
            <person name="Galperin M.Y."/>
            <person name="Jogler C."/>
        </authorList>
    </citation>
    <scope>NUCLEOTIDE SEQUENCE [LARGE SCALE GENOMIC DNA]</scope>
    <source>
        <strain evidence="7 8">OJF2</strain>
    </source>
</reference>
<dbReference type="RefSeq" id="WP_148597612.1">
    <property type="nucleotide sequence ID" value="NZ_CP042997.1"/>
</dbReference>
<keyword evidence="5" id="KW-0804">Transcription</keyword>
<evidence type="ECO:0000256" key="6">
    <source>
        <dbReference type="ARBA" id="ARBA00049988"/>
    </source>
</evidence>
<dbReference type="GO" id="GO:0003677">
    <property type="term" value="F:DNA binding"/>
    <property type="evidence" value="ECO:0007669"/>
    <property type="project" value="UniProtKB-KW"/>
</dbReference>
<evidence type="ECO:0000256" key="3">
    <source>
        <dbReference type="ARBA" id="ARBA00023015"/>
    </source>
</evidence>
<comment type="similarity">
    <text evidence="6">Belongs to the TacA antitoxin family.</text>
</comment>
<sequence length="96" mass="10744">MTQRSARSAKLDLRLSPEAKERLQAAAHVAQRSVSEFVLDSALERAGEVLTNRTRFGLDAQRWEAFLEALDSPPRDLPRLARLLQEPSVFEGGADR</sequence>
<organism evidence="7 8">
    <name type="scientific">Aquisphaera giovannonii</name>
    <dbReference type="NCBI Taxonomy" id="406548"/>
    <lineage>
        <taxon>Bacteria</taxon>
        <taxon>Pseudomonadati</taxon>
        <taxon>Planctomycetota</taxon>
        <taxon>Planctomycetia</taxon>
        <taxon>Isosphaerales</taxon>
        <taxon>Isosphaeraceae</taxon>
        <taxon>Aquisphaera</taxon>
    </lineage>
</organism>
<keyword evidence="2" id="KW-1277">Toxin-antitoxin system</keyword>
<evidence type="ECO:0000256" key="4">
    <source>
        <dbReference type="ARBA" id="ARBA00023125"/>
    </source>
</evidence>
<evidence type="ECO:0000256" key="2">
    <source>
        <dbReference type="ARBA" id="ARBA00022649"/>
    </source>
</evidence>
<evidence type="ECO:0000313" key="7">
    <source>
        <dbReference type="EMBL" id="QEH38138.1"/>
    </source>
</evidence>
<proteinExistence type="inferred from homology"/>
<gene>
    <name evidence="7" type="ORF">OJF2_67360</name>
</gene>
<dbReference type="PANTHER" id="PTHR35401:SF1">
    <property type="entry name" value="CYTOPLASMIC PROTEIN"/>
    <property type="match status" value="1"/>
</dbReference>
<protein>
    <recommendedName>
        <fullName evidence="9">DUF1778 domain-containing protein</fullName>
    </recommendedName>
</protein>
<evidence type="ECO:0000256" key="5">
    <source>
        <dbReference type="ARBA" id="ARBA00023163"/>
    </source>
</evidence>
<keyword evidence="3" id="KW-0805">Transcription regulation</keyword>
<keyword evidence="4" id="KW-0238">DNA-binding</keyword>
<dbReference type="InterPro" id="IPR010985">
    <property type="entry name" value="Ribbon_hlx_hlx"/>
</dbReference>
<evidence type="ECO:0000313" key="8">
    <source>
        <dbReference type="Proteomes" id="UP000324233"/>
    </source>
</evidence>
<accession>A0A5B9WBT6</accession>
<dbReference type="GO" id="GO:0006355">
    <property type="term" value="P:regulation of DNA-templated transcription"/>
    <property type="evidence" value="ECO:0007669"/>
    <property type="project" value="InterPro"/>
</dbReference>
<evidence type="ECO:0000256" key="1">
    <source>
        <dbReference type="ARBA" id="ARBA00022491"/>
    </source>
</evidence>